<keyword evidence="2" id="KW-0472">Membrane</keyword>
<dbReference type="AlphaFoldDB" id="A0A3S4EXK3"/>
<feature type="chain" id="PRO_5018672475" evidence="3">
    <location>
        <begin position="18"/>
        <end position="209"/>
    </location>
</feature>
<evidence type="ECO:0000256" key="1">
    <source>
        <dbReference type="SAM" id="MobiDB-lite"/>
    </source>
</evidence>
<evidence type="ECO:0000313" key="4">
    <source>
        <dbReference type="EMBL" id="SPQ18762.1"/>
    </source>
</evidence>
<accession>A0A3S4EXK3</accession>
<keyword evidence="2" id="KW-0812">Transmembrane</keyword>
<dbReference type="InterPro" id="IPR052982">
    <property type="entry name" value="SRP1/TIP1-like"/>
</dbReference>
<proteinExistence type="predicted"/>
<keyword evidence="3" id="KW-0732">Signal</keyword>
<name>A0A3S4EXK3_9PEZI</name>
<dbReference type="PANTHER" id="PTHR40633">
    <property type="entry name" value="MATRIX PROTEIN, PUTATIVE (AFU_ORTHOLOGUE AFUA_8G05410)-RELATED"/>
    <property type="match status" value="1"/>
</dbReference>
<feature type="region of interest" description="Disordered" evidence="1">
    <location>
        <begin position="109"/>
        <end position="189"/>
    </location>
</feature>
<feature type="compositionally biased region" description="Low complexity" evidence="1">
    <location>
        <begin position="109"/>
        <end position="181"/>
    </location>
</feature>
<reference evidence="4 5" key="1">
    <citation type="submission" date="2018-04" db="EMBL/GenBank/DDBJ databases">
        <authorList>
            <person name="Huttner S."/>
            <person name="Dainat J."/>
        </authorList>
    </citation>
    <scope>NUCLEOTIDE SEQUENCE [LARGE SCALE GENOMIC DNA]</scope>
</reference>
<dbReference type="Proteomes" id="UP000289323">
    <property type="component" value="Unassembled WGS sequence"/>
</dbReference>
<sequence length="209" mass="21436">MKLSVGAIVAFAAAVLAKPMFLNSAYNLQEDVPFTLKWGDAEGPVTITLMTGNDPNNLQKVTDIASGQTGTEFTWVPKDLPSGTYAFRITDSTGEVNYSPSFDYSGTGSLPTTTGSTSVPSTSTSASSTSPSSTSEKSSTSTTSSSTSASTTSSTTTTSSSSTLSTSTTPTTTRQASTTTAPPNSNNGQRFASPLALVLLTVAALVFFN</sequence>
<feature type="transmembrane region" description="Helical" evidence="2">
    <location>
        <begin position="191"/>
        <end position="208"/>
    </location>
</feature>
<evidence type="ECO:0000256" key="2">
    <source>
        <dbReference type="SAM" id="Phobius"/>
    </source>
</evidence>
<dbReference type="EMBL" id="OUUZ01000001">
    <property type="protein sequence ID" value="SPQ18762.1"/>
    <property type="molecule type" value="Genomic_DNA"/>
</dbReference>
<evidence type="ECO:0000313" key="5">
    <source>
        <dbReference type="Proteomes" id="UP000289323"/>
    </source>
</evidence>
<gene>
    <name evidence="4" type="ORF">TT172_LOCUS1181</name>
</gene>
<organism evidence="4 5">
    <name type="scientific">Thermothielavioides terrestris</name>
    <dbReference type="NCBI Taxonomy" id="2587410"/>
    <lineage>
        <taxon>Eukaryota</taxon>
        <taxon>Fungi</taxon>
        <taxon>Dikarya</taxon>
        <taxon>Ascomycota</taxon>
        <taxon>Pezizomycotina</taxon>
        <taxon>Sordariomycetes</taxon>
        <taxon>Sordariomycetidae</taxon>
        <taxon>Sordariales</taxon>
        <taxon>Chaetomiaceae</taxon>
        <taxon>Thermothielavioides</taxon>
    </lineage>
</organism>
<feature type="signal peptide" evidence="3">
    <location>
        <begin position="1"/>
        <end position="17"/>
    </location>
</feature>
<dbReference type="PANTHER" id="PTHR40633:SF1">
    <property type="entry name" value="GPI ANCHORED SERINE-THREONINE RICH PROTEIN (AFU_ORTHOLOGUE AFUA_1G03630)"/>
    <property type="match status" value="1"/>
</dbReference>
<evidence type="ECO:0000256" key="3">
    <source>
        <dbReference type="SAM" id="SignalP"/>
    </source>
</evidence>
<protein>
    <submittedName>
        <fullName evidence="4">5f7e28b1-27f4-41ea-ae6c-c1f0abbbc940</fullName>
    </submittedName>
</protein>
<keyword evidence="2" id="KW-1133">Transmembrane helix</keyword>